<dbReference type="EMBL" id="RJSF01000030">
    <property type="protein sequence ID" value="RNM15285.1"/>
    <property type="molecule type" value="Genomic_DNA"/>
</dbReference>
<dbReference type="NCBIfam" id="TIGR00767">
    <property type="entry name" value="rho"/>
    <property type="match status" value="1"/>
</dbReference>
<dbReference type="PROSITE" id="PS51856">
    <property type="entry name" value="RHO_RNA_BD"/>
    <property type="match status" value="1"/>
</dbReference>
<dbReference type="InterPro" id="IPR004665">
    <property type="entry name" value="Term_rho"/>
</dbReference>
<feature type="region of interest" description="Disordered" evidence="12">
    <location>
        <begin position="65"/>
        <end position="251"/>
    </location>
</feature>
<feature type="compositionally biased region" description="Basic and acidic residues" evidence="12">
    <location>
        <begin position="175"/>
        <end position="192"/>
    </location>
</feature>
<dbReference type="OrthoDB" id="9805197at2"/>
<dbReference type="Pfam" id="PF07498">
    <property type="entry name" value="Rho_N"/>
    <property type="match status" value="1"/>
</dbReference>
<feature type="binding site" evidence="9">
    <location>
        <position position="423"/>
    </location>
    <ligand>
        <name>ATP</name>
        <dbReference type="ChEBI" id="CHEBI:30616"/>
    </ligand>
</feature>
<comment type="function">
    <text evidence="9">Facilitates transcription termination by a mechanism that involves Rho binding to the nascent RNA, activation of Rho's RNA-dependent ATPase activity, and release of the mRNA from the DNA template.</text>
</comment>
<organism evidence="14 15">
    <name type="scientific">Nocardioides pocheonensis</name>
    <dbReference type="NCBI Taxonomy" id="661485"/>
    <lineage>
        <taxon>Bacteria</taxon>
        <taxon>Bacillati</taxon>
        <taxon>Actinomycetota</taxon>
        <taxon>Actinomycetes</taxon>
        <taxon>Propionibacteriales</taxon>
        <taxon>Nocardioidaceae</taxon>
        <taxon>Nocardioides</taxon>
    </lineage>
</organism>
<keyword evidence="8 9" id="KW-0804">Transcription</keyword>
<dbReference type="GO" id="GO:0004386">
    <property type="term" value="F:helicase activity"/>
    <property type="evidence" value="ECO:0007669"/>
    <property type="project" value="UniProtKB-UniRule"/>
</dbReference>
<keyword evidence="1 9" id="KW-0806">Transcription termination</keyword>
<dbReference type="InterPro" id="IPR011113">
    <property type="entry name" value="Rho_RNA-bd"/>
</dbReference>
<keyword evidence="4 9" id="KW-0347">Helicase</keyword>
<dbReference type="SMART" id="SM00382">
    <property type="entry name" value="AAA"/>
    <property type="match status" value="1"/>
</dbReference>
<keyword evidence="2 9" id="KW-0547">Nucleotide-binding</keyword>
<evidence type="ECO:0000256" key="12">
    <source>
        <dbReference type="SAM" id="MobiDB-lite"/>
    </source>
</evidence>
<dbReference type="HAMAP" id="MF_01884">
    <property type="entry name" value="Rho"/>
    <property type="match status" value="1"/>
</dbReference>
<keyword evidence="7 9" id="KW-0805">Transcription regulation</keyword>
<gene>
    <name evidence="9" type="primary">rho</name>
    <name evidence="14" type="ORF">EFL26_08790</name>
</gene>
<evidence type="ECO:0000256" key="7">
    <source>
        <dbReference type="ARBA" id="ARBA00023015"/>
    </source>
</evidence>
<dbReference type="Pfam" id="PF00006">
    <property type="entry name" value="ATP-synt_ab"/>
    <property type="match status" value="1"/>
</dbReference>
<dbReference type="GO" id="GO:0005524">
    <property type="term" value="F:ATP binding"/>
    <property type="evidence" value="ECO:0007669"/>
    <property type="project" value="UniProtKB-UniRule"/>
</dbReference>
<dbReference type="PANTHER" id="PTHR46425:SF1">
    <property type="entry name" value="TRANSCRIPTION TERMINATION FACTOR RHO"/>
    <property type="match status" value="1"/>
</dbReference>
<name>A0A3N0GS43_9ACTN</name>
<keyword evidence="3 9" id="KW-0378">Hydrolase</keyword>
<evidence type="ECO:0000256" key="6">
    <source>
        <dbReference type="ARBA" id="ARBA00022884"/>
    </source>
</evidence>
<dbReference type="InterPro" id="IPR011112">
    <property type="entry name" value="Rho-like_N"/>
</dbReference>
<feature type="compositionally biased region" description="Basic and acidic residues" evidence="12">
    <location>
        <begin position="71"/>
        <end position="127"/>
    </location>
</feature>
<feature type="region of interest" description="Disordered" evidence="12">
    <location>
        <begin position="1"/>
        <end position="27"/>
    </location>
</feature>
<dbReference type="InterPro" id="IPR011129">
    <property type="entry name" value="CSD"/>
</dbReference>
<reference evidence="14 15" key="1">
    <citation type="submission" date="2018-11" db="EMBL/GenBank/DDBJ databases">
        <authorList>
            <person name="Li F."/>
        </authorList>
    </citation>
    <scope>NUCLEOTIDE SEQUENCE [LARGE SCALE GENOMIC DNA]</scope>
    <source>
        <strain evidence="14 15">Gsoil 818</strain>
    </source>
</reference>
<evidence type="ECO:0000256" key="9">
    <source>
        <dbReference type="HAMAP-Rule" id="MF_01884"/>
    </source>
</evidence>
<feature type="binding site" evidence="9">
    <location>
        <begin position="380"/>
        <end position="385"/>
    </location>
    <ligand>
        <name>ATP</name>
        <dbReference type="ChEBI" id="CHEBI:30616"/>
    </ligand>
</feature>
<comment type="similarity">
    <text evidence="9 11">Belongs to the Rho family.</text>
</comment>
<evidence type="ECO:0000256" key="3">
    <source>
        <dbReference type="ARBA" id="ARBA00022801"/>
    </source>
</evidence>
<evidence type="ECO:0000256" key="2">
    <source>
        <dbReference type="ARBA" id="ARBA00022741"/>
    </source>
</evidence>
<accession>A0A3N0GS43</accession>
<dbReference type="GO" id="GO:0003723">
    <property type="term" value="F:RNA binding"/>
    <property type="evidence" value="ECO:0007669"/>
    <property type="project" value="UniProtKB-UniRule"/>
</dbReference>
<feature type="domain" description="Rho RNA-BD" evidence="13">
    <location>
        <begin position="262"/>
        <end position="337"/>
    </location>
</feature>
<dbReference type="GO" id="GO:0006353">
    <property type="term" value="P:DNA-templated transcription termination"/>
    <property type="evidence" value="ECO:0007669"/>
    <property type="project" value="UniProtKB-UniRule"/>
</dbReference>
<dbReference type="SMART" id="SM00357">
    <property type="entry name" value="CSP"/>
    <property type="match status" value="1"/>
</dbReference>
<evidence type="ECO:0000256" key="8">
    <source>
        <dbReference type="ARBA" id="ARBA00023163"/>
    </source>
</evidence>
<feature type="compositionally biased region" description="Low complexity" evidence="12">
    <location>
        <begin position="193"/>
        <end position="213"/>
    </location>
</feature>
<dbReference type="SMART" id="SM00959">
    <property type="entry name" value="Rho_N"/>
    <property type="match status" value="1"/>
</dbReference>
<keyword evidence="5 9" id="KW-0067">ATP-binding</keyword>
<evidence type="ECO:0000259" key="13">
    <source>
        <dbReference type="PROSITE" id="PS51856"/>
    </source>
</evidence>
<dbReference type="Pfam" id="PF07497">
    <property type="entry name" value="Rho_RNA_bind"/>
    <property type="match status" value="1"/>
</dbReference>
<dbReference type="RefSeq" id="WP_123222523.1">
    <property type="nucleotide sequence ID" value="NZ_RJSF01000030.1"/>
</dbReference>
<dbReference type="Proteomes" id="UP000279994">
    <property type="component" value="Unassembled WGS sequence"/>
</dbReference>
<dbReference type="InterPro" id="IPR000194">
    <property type="entry name" value="ATPase_F1/V1/A1_a/bsu_nucl-bd"/>
</dbReference>
<dbReference type="SUPFAM" id="SSF52540">
    <property type="entry name" value="P-loop containing nucleoside triphosphate hydrolases"/>
    <property type="match status" value="1"/>
</dbReference>
<feature type="compositionally biased region" description="Low complexity" evidence="12">
    <location>
        <begin position="149"/>
        <end position="158"/>
    </location>
</feature>
<comment type="subunit">
    <text evidence="9">Homohexamer. The homohexamer assembles into an open ring structure.</text>
</comment>
<feature type="binding site" evidence="9">
    <location>
        <begin position="392"/>
        <end position="397"/>
    </location>
    <ligand>
        <name>ATP</name>
        <dbReference type="ChEBI" id="CHEBI:30616"/>
    </ligand>
</feature>
<feature type="compositionally biased region" description="Low complexity" evidence="12">
    <location>
        <begin position="1"/>
        <end position="15"/>
    </location>
</feature>
<sequence>MTETTDTAASAANAAPEDNGSAAPARKAGGLSSMLLPELKKVAGGLGIKATGMKKAELVAAIRAAQGGGARRSEGGREPAVADRAREERPEQPERREREEQARPDQERESQDRESQDRESHDREGRAGAEGTGQQRGGGRGQERGQGRQGQAENQGRQAQDRQSQDRQGQNQDRQNQDRQAQDRQNQDRQNQDRQNQQNQDRQNQQGQQNQGANRDDESGSRRNRRRRGRDRGPAQPGAVPSQGGRGGRAEPDLQILEDDVLTPCAGILDVLDNYAFVRTSGYLPGTEDVYVSLSMVRKYGLRRGDAITGQVRQPREGERKEKFNPLVVIDTVNGADPDAARTRVEFSKLTPLYPSERLRLETTPTNFIGRVIDIAAPIGKGQRGLIVSPAKAGKTMIMQSIANSITTNNPECHLMVVLVDERPEEVTDFERSVKGEVISSTFDRPASDHTMVAELAIERAKRLVELGHDVVVLLDGITRLGRAYNLAAPPSGRILSGGVDSAALYPPKKFFGAARNIEDGGSLTILATALIESGSKMDEVIFEEFKGTGNMEIRLRRDFADKRIFPAIDAVQSGTRREELLMSKEELAIVWKLRRVLSGLDGQQALELLLERLKKSQTNLEFLMQVQKTTPTAGGQEG</sequence>
<dbReference type="NCBIfam" id="NF006886">
    <property type="entry name" value="PRK09376.1"/>
    <property type="match status" value="1"/>
</dbReference>
<comment type="caution">
    <text evidence="9">Lacks conserved residue(s) required for the propagation of feature annotation.</text>
</comment>
<dbReference type="GO" id="GO:0016787">
    <property type="term" value="F:hydrolase activity"/>
    <property type="evidence" value="ECO:0007669"/>
    <property type="project" value="UniProtKB-KW"/>
</dbReference>
<proteinExistence type="inferred from homology"/>
<dbReference type="GO" id="GO:0008186">
    <property type="term" value="F:ATP-dependent activity, acting on RNA"/>
    <property type="evidence" value="ECO:0007669"/>
    <property type="project" value="UniProtKB-UniRule"/>
</dbReference>
<evidence type="ECO:0000256" key="5">
    <source>
        <dbReference type="ARBA" id="ARBA00022840"/>
    </source>
</evidence>
<dbReference type="Gene3D" id="2.40.50.140">
    <property type="entry name" value="Nucleic acid-binding proteins"/>
    <property type="match status" value="1"/>
</dbReference>
<evidence type="ECO:0000256" key="1">
    <source>
        <dbReference type="ARBA" id="ARBA00022472"/>
    </source>
</evidence>
<dbReference type="PANTHER" id="PTHR46425">
    <property type="entry name" value="TRANSCRIPTION TERMINATION FACTOR RHO"/>
    <property type="match status" value="1"/>
</dbReference>
<evidence type="ECO:0000256" key="10">
    <source>
        <dbReference type="NCBIfam" id="TIGR00767"/>
    </source>
</evidence>
<evidence type="ECO:0000256" key="11">
    <source>
        <dbReference type="PROSITE-ProRule" id="PRU01203"/>
    </source>
</evidence>
<dbReference type="Gene3D" id="3.40.50.300">
    <property type="entry name" value="P-loop containing nucleotide triphosphate hydrolases"/>
    <property type="match status" value="1"/>
</dbReference>
<dbReference type="InterPro" id="IPR003593">
    <property type="entry name" value="AAA+_ATPase"/>
</dbReference>
<keyword evidence="6 9" id="KW-0694">RNA-binding</keyword>
<feature type="compositionally biased region" description="Gly residues" evidence="12">
    <location>
        <begin position="128"/>
        <end position="140"/>
    </location>
</feature>
<evidence type="ECO:0000313" key="15">
    <source>
        <dbReference type="Proteomes" id="UP000279994"/>
    </source>
</evidence>
<keyword evidence="15" id="KW-1185">Reference proteome</keyword>
<dbReference type="InterPro" id="IPR041703">
    <property type="entry name" value="Rho_factor_ATP-bd"/>
</dbReference>
<comment type="caution">
    <text evidence="14">The sequence shown here is derived from an EMBL/GenBank/DDBJ whole genome shotgun (WGS) entry which is preliminary data.</text>
</comment>
<dbReference type="InterPro" id="IPR027417">
    <property type="entry name" value="P-loop_NTPase"/>
</dbReference>
<dbReference type="AlphaFoldDB" id="A0A3N0GS43"/>
<evidence type="ECO:0000313" key="14">
    <source>
        <dbReference type="EMBL" id="RNM15285.1"/>
    </source>
</evidence>
<dbReference type="CDD" id="cd01128">
    <property type="entry name" value="rho_factor_C"/>
    <property type="match status" value="1"/>
</dbReference>
<dbReference type="EC" id="3.6.4.-" evidence="9 10"/>
<protein>
    <recommendedName>
        <fullName evidence="9 10">Transcription termination factor Rho</fullName>
        <ecNumber evidence="9 10">3.6.4.-</ecNumber>
    </recommendedName>
    <alternativeName>
        <fullName evidence="9">ATP-dependent helicase Rho</fullName>
    </alternativeName>
</protein>
<evidence type="ECO:0000256" key="4">
    <source>
        <dbReference type="ARBA" id="ARBA00022806"/>
    </source>
</evidence>
<dbReference type="InterPro" id="IPR012340">
    <property type="entry name" value="NA-bd_OB-fold"/>
</dbReference>